<accession>A0AAV3ZJX1</accession>
<sequence>MAAVTANFRATRITARQAATSASKRPSKVWGEILLKLVFKTNNFSAFTLFLWACIFISGKKVQKSVPNLPLAFPDGKAIPNVLGYDEEPHAHKNIK</sequence>
<dbReference type="EMBL" id="BLXT01002995">
    <property type="protein sequence ID" value="GFN99395.1"/>
    <property type="molecule type" value="Genomic_DNA"/>
</dbReference>
<name>A0AAV3ZJX1_9GAST</name>
<dbReference type="Proteomes" id="UP000735302">
    <property type="component" value="Unassembled WGS sequence"/>
</dbReference>
<evidence type="ECO:0000313" key="1">
    <source>
        <dbReference type="EMBL" id="GFN99395.1"/>
    </source>
</evidence>
<comment type="caution">
    <text evidence="1">The sequence shown here is derived from an EMBL/GenBank/DDBJ whole genome shotgun (WGS) entry which is preliminary data.</text>
</comment>
<keyword evidence="2" id="KW-1185">Reference proteome</keyword>
<protein>
    <submittedName>
        <fullName evidence="1">Uncharacterized protein</fullName>
    </submittedName>
</protein>
<evidence type="ECO:0000313" key="2">
    <source>
        <dbReference type="Proteomes" id="UP000735302"/>
    </source>
</evidence>
<reference evidence="1 2" key="1">
    <citation type="journal article" date="2021" name="Elife">
        <title>Chloroplast acquisition without the gene transfer in kleptoplastic sea slugs, Plakobranchus ocellatus.</title>
        <authorList>
            <person name="Maeda T."/>
            <person name="Takahashi S."/>
            <person name="Yoshida T."/>
            <person name="Shimamura S."/>
            <person name="Takaki Y."/>
            <person name="Nagai Y."/>
            <person name="Toyoda A."/>
            <person name="Suzuki Y."/>
            <person name="Arimoto A."/>
            <person name="Ishii H."/>
            <person name="Satoh N."/>
            <person name="Nishiyama T."/>
            <person name="Hasebe M."/>
            <person name="Maruyama T."/>
            <person name="Minagawa J."/>
            <person name="Obokata J."/>
            <person name="Shigenobu S."/>
        </authorList>
    </citation>
    <scope>NUCLEOTIDE SEQUENCE [LARGE SCALE GENOMIC DNA]</scope>
</reference>
<gene>
    <name evidence="1" type="ORF">PoB_002590100</name>
</gene>
<organism evidence="1 2">
    <name type="scientific">Plakobranchus ocellatus</name>
    <dbReference type="NCBI Taxonomy" id="259542"/>
    <lineage>
        <taxon>Eukaryota</taxon>
        <taxon>Metazoa</taxon>
        <taxon>Spiralia</taxon>
        <taxon>Lophotrochozoa</taxon>
        <taxon>Mollusca</taxon>
        <taxon>Gastropoda</taxon>
        <taxon>Heterobranchia</taxon>
        <taxon>Euthyneura</taxon>
        <taxon>Panpulmonata</taxon>
        <taxon>Sacoglossa</taxon>
        <taxon>Placobranchoidea</taxon>
        <taxon>Plakobranchidae</taxon>
        <taxon>Plakobranchus</taxon>
    </lineage>
</organism>
<dbReference type="AlphaFoldDB" id="A0AAV3ZJX1"/>
<proteinExistence type="predicted"/>